<reference evidence="1" key="1">
    <citation type="journal article" date="2020" name="mSystems">
        <title>Genome- and Community-Level Interaction Insights into Carbon Utilization and Element Cycling Functions of Hydrothermarchaeota in Hydrothermal Sediment.</title>
        <authorList>
            <person name="Zhou Z."/>
            <person name="Liu Y."/>
            <person name="Xu W."/>
            <person name="Pan J."/>
            <person name="Luo Z.H."/>
            <person name="Li M."/>
        </authorList>
    </citation>
    <scope>NUCLEOTIDE SEQUENCE [LARGE SCALE GENOMIC DNA]</scope>
    <source>
        <strain evidence="1">HyVt-633</strain>
    </source>
</reference>
<name>A0A7C5H8X6_9CHLB</name>
<sequence>MTTHIAQLAIQHIEKDKFLDAIECLQNAILEIEVTGSDRRKIRSIKAIMDKISEAAMFGSDWDEGARAKKAAILRLQKVTAA</sequence>
<comment type="caution">
    <text evidence="1">The sequence shown here is derived from an EMBL/GenBank/DDBJ whole genome shotgun (WGS) entry which is preliminary data.</text>
</comment>
<protein>
    <recommendedName>
        <fullName evidence="2">Tetratricopeptide repeat protein</fullName>
    </recommendedName>
</protein>
<accession>A0A7C5H8X6</accession>
<dbReference type="EMBL" id="DRSQ01000139">
    <property type="protein sequence ID" value="HHE32318.1"/>
    <property type="molecule type" value="Genomic_DNA"/>
</dbReference>
<dbReference type="AlphaFoldDB" id="A0A7C5H8X6"/>
<organism evidence="1">
    <name type="scientific">Chlorobaculum parvum</name>
    <dbReference type="NCBI Taxonomy" id="274539"/>
    <lineage>
        <taxon>Bacteria</taxon>
        <taxon>Pseudomonadati</taxon>
        <taxon>Chlorobiota</taxon>
        <taxon>Chlorobiia</taxon>
        <taxon>Chlorobiales</taxon>
        <taxon>Chlorobiaceae</taxon>
        <taxon>Chlorobaculum</taxon>
    </lineage>
</organism>
<evidence type="ECO:0000313" key="1">
    <source>
        <dbReference type="EMBL" id="HHE32318.1"/>
    </source>
</evidence>
<evidence type="ECO:0008006" key="2">
    <source>
        <dbReference type="Google" id="ProtNLM"/>
    </source>
</evidence>
<gene>
    <name evidence="1" type="ORF">ENL07_06750</name>
</gene>
<proteinExistence type="predicted"/>
<dbReference type="Proteomes" id="UP000886058">
    <property type="component" value="Unassembled WGS sequence"/>
</dbReference>